<protein>
    <submittedName>
        <fullName evidence="1">7145_t:CDS:1</fullName>
    </submittedName>
</protein>
<comment type="caution">
    <text evidence="1">The sequence shown here is derived from an EMBL/GenBank/DDBJ whole genome shotgun (WGS) entry which is preliminary data.</text>
</comment>
<sequence>MDITMFITALDDKSSTENCAAQVMFLIKANNNAKWCLYHENVEK</sequence>
<gene>
    <name evidence="1" type="ORF">SCALOS_LOCUS3773</name>
</gene>
<proteinExistence type="predicted"/>
<dbReference type="EMBL" id="CAJVPM010004497">
    <property type="protein sequence ID" value="CAG8513822.1"/>
    <property type="molecule type" value="Genomic_DNA"/>
</dbReference>
<keyword evidence="2" id="KW-1185">Reference proteome</keyword>
<reference evidence="1" key="1">
    <citation type="submission" date="2021-06" db="EMBL/GenBank/DDBJ databases">
        <authorList>
            <person name="Kallberg Y."/>
            <person name="Tangrot J."/>
            <person name="Rosling A."/>
        </authorList>
    </citation>
    <scope>NUCLEOTIDE SEQUENCE</scope>
    <source>
        <strain evidence="1">AU212A</strain>
    </source>
</reference>
<evidence type="ECO:0000313" key="1">
    <source>
        <dbReference type="EMBL" id="CAG8513822.1"/>
    </source>
</evidence>
<dbReference type="Proteomes" id="UP000789860">
    <property type="component" value="Unassembled WGS sequence"/>
</dbReference>
<name>A0ACA9L767_9GLOM</name>
<organism evidence="1 2">
    <name type="scientific">Scutellospora calospora</name>
    <dbReference type="NCBI Taxonomy" id="85575"/>
    <lineage>
        <taxon>Eukaryota</taxon>
        <taxon>Fungi</taxon>
        <taxon>Fungi incertae sedis</taxon>
        <taxon>Mucoromycota</taxon>
        <taxon>Glomeromycotina</taxon>
        <taxon>Glomeromycetes</taxon>
        <taxon>Diversisporales</taxon>
        <taxon>Gigasporaceae</taxon>
        <taxon>Scutellospora</taxon>
    </lineage>
</organism>
<accession>A0ACA9L767</accession>
<evidence type="ECO:0000313" key="2">
    <source>
        <dbReference type="Proteomes" id="UP000789860"/>
    </source>
</evidence>